<evidence type="ECO:0000256" key="4">
    <source>
        <dbReference type="ARBA" id="ARBA00022576"/>
    </source>
</evidence>
<protein>
    <recommendedName>
        <fullName evidence="3">glutamine--fructose-6-phosphate transaminase (isomerizing)</fullName>
        <ecNumber evidence="3">2.6.1.16</ecNumber>
    </recommendedName>
</protein>
<proteinExistence type="predicted"/>
<dbReference type="GO" id="GO:0006002">
    <property type="term" value="P:fructose 6-phosphate metabolic process"/>
    <property type="evidence" value="ECO:0007669"/>
    <property type="project" value="TreeGrafter"/>
</dbReference>
<feature type="domain" description="Glutamine amidotransferase type-2" evidence="10">
    <location>
        <begin position="44"/>
        <end position="297"/>
    </location>
</feature>
<evidence type="ECO:0000313" key="13">
    <source>
        <dbReference type="Proteomes" id="UP000583944"/>
    </source>
</evidence>
<evidence type="ECO:0000256" key="9">
    <source>
        <dbReference type="SAM" id="Phobius"/>
    </source>
</evidence>
<gene>
    <name evidence="12" type="ORF">ECC02_006020</name>
</gene>
<keyword evidence="9" id="KW-0812">Transmembrane</keyword>
<dbReference type="PANTHER" id="PTHR10937:SF0">
    <property type="entry name" value="GLUTAMINE--FRUCTOSE-6-PHOSPHATE TRANSAMINASE (ISOMERIZING)"/>
    <property type="match status" value="1"/>
</dbReference>
<accession>A0A7J6Y340</accession>
<feature type="region of interest" description="Disordered" evidence="8">
    <location>
        <begin position="519"/>
        <end position="549"/>
    </location>
</feature>
<dbReference type="EC" id="2.6.1.16" evidence="3"/>
<dbReference type="InterPro" id="IPR001347">
    <property type="entry name" value="SIS_dom"/>
</dbReference>
<keyword evidence="9" id="KW-1133">Transmembrane helix</keyword>
<comment type="caution">
    <text evidence="12">The sequence shown here is derived from an EMBL/GenBank/DDBJ whole genome shotgun (WGS) entry which is preliminary data.</text>
</comment>
<feature type="domain" description="SIS" evidence="11">
    <location>
        <begin position="584"/>
        <end position="725"/>
    </location>
</feature>
<dbReference type="Pfam" id="PF01380">
    <property type="entry name" value="SIS"/>
    <property type="match status" value="2"/>
</dbReference>
<dbReference type="Proteomes" id="UP000583944">
    <property type="component" value="Unassembled WGS sequence"/>
</dbReference>
<dbReference type="GO" id="GO:0006487">
    <property type="term" value="P:protein N-linked glycosylation"/>
    <property type="evidence" value="ECO:0007669"/>
    <property type="project" value="TreeGrafter"/>
</dbReference>
<dbReference type="CDD" id="cd05008">
    <property type="entry name" value="SIS_GlmS_GlmD_1"/>
    <property type="match status" value="1"/>
</dbReference>
<evidence type="ECO:0000259" key="11">
    <source>
        <dbReference type="PROSITE" id="PS51464"/>
    </source>
</evidence>
<dbReference type="Gene3D" id="3.40.50.10490">
    <property type="entry name" value="Glucose-6-phosphate isomerase like protein, domain 1"/>
    <property type="match status" value="2"/>
</dbReference>
<keyword evidence="4" id="KW-0032">Aminotransferase</keyword>
<dbReference type="InterPro" id="IPR035490">
    <property type="entry name" value="GlmS/FrlB_SIS"/>
</dbReference>
<dbReference type="InterPro" id="IPR017932">
    <property type="entry name" value="GATase_2_dom"/>
</dbReference>
<feature type="compositionally biased region" description="Basic and acidic residues" evidence="8">
    <location>
        <begin position="522"/>
        <end position="548"/>
    </location>
</feature>
<dbReference type="GO" id="GO:0004360">
    <property type="term" value="F:glutamine-fructose-6-phosphate transaminase (isomerizing) activity"/>
    <property type="evidence" value="ECO:0007669"/>
    <property type="project" value="UniProtKB-EC"/>
</dbReference>
<evidence type="ECO:0000256" key="3">
    <source>
        <dbReference type="ARBA" id="ARBA00012916"/>
    </source>
</evidence>
<evidence type="ECO:0000256" key="6">
    <source>
        <dbReference type="ARBA" id="ARBA00022737"/>
    </source>
</evidence>
<dbReference type="GO" id="GO:0046349">
    <property type="term" value="P:amino sugar biosynthetic process"/>
    <property type="evidence" value="ECO:0007669"/>
    <property type="project" value="UniProtKB-ARBA"/>
</dbReference>
<dbReference type="GO" id="GO:0006047">
    <property type="term" value="P:UDP-N-acetylglucosamine metabolic process"/>
    <property type="evidence" value="ECO:0007669"/>
    <property type="project" value="TreeGrafter"/>
</dbReference>
<evidence type="ECO:0000259" key="10">
    <source>
        <dbReference type="PROSITE" id="PS51278"/>
    </source>
</evidence>
<keyword evidence="7" id="KW-0315">Glutamine amidotransferase</keyword>
<feature type="domain" description="SIS" evidence="11">
    <location>
        <begin position="379"/>
        <end position="519"/>
    </location>
</feature>
<evidence type="ECO:0000256" key="1">
    <source>
        <dbReference type="ARBA" id="ARBA00001031"/>
    </source>
</evidence>
<dbReference type="InterPro" id="IPR029055">
    <property type="entry name" value="Ntn_hydrolases_N"/>
</dbReference>
<keyword evidence="9" id="KW-0472">Membrane</keyword>
<evidence type="ECO:0000256" key="5">
    <source>
        <dbReference type="ARBA" id="ARBA00022679"/>
    </source>
</evidence>
<dbReference type="VEuPathDB" id="TriTrypDB:ECC02_006020"/>
<dbReference type="PROSITE" id="PS51464">
    <property type="entry name" value="SIS"/>
    <property type="match status" value="2"/>
</dbReference>
<dbReference type="InterPro" id="IPR046348">
    <property type="entry name" value="SIS_dom_sf"/>
</dbReference>
<evidence type="ECO:0000313" key="12">
    <source>
        <dbReference type="EMBL" id="KAF5221003.1"/>
    </source>
</evidence>
<name>A0A7J6Y340_TRYCR</name>
<dbReference type="NCBIfam" id="NF001484">
    <property type="entry name" value="PRK00331.1"/>
    <property type="match status" value="1"/>
</dbReference>
<reference evidence="12 13" key="1">
    <citation type="journal article" date="2019" name="Genome Biol. Evol.">
        <title>Nanopore Sequencing Significantly Improves Genome Assembly of the Protozoan Parasite Trypanosoma cruzi.</title>
        <authorList>
            <person name="Diaz-Viraque F."/>
            <person name="Pita S."/>
            <person name="Greif G."/>
            <person name="de Souza R.C.M."/>
            <person name="Iraola G."/>
            <person name="Robello C."/>
        </authorList>
    </citation>
    <scope>NUCLEOTIDE SEQUENCE [LARGE SCALE GENOMIC DNA]</scope>
    <source>
        <strain evidence="12 13">Berenice</strain>
    </source>
</reference>
<dbReference type="VEuPathDB" id="TriTrypDB:BCY84_16427"/>
<evidence type="ECO:0000256" key="8">
    <source>
        <dbReference type="SAM" id="MobiDB-lite"/>
    </source>
</evidence>
<keyword evidence="6" id="KW-0677">Repeat</keyword>
<dbReference type="SUPFAM" id="SSF53697">
    <property type="entry name" value="SIS domain"/>
    <property type="match status" value="1"/>
</dbReference>
<evidence type="ECO:0000256" key="7">
    <source>
        <dbReference type="ARBA" id="ARBA00022962"/>
    </source>
</evidence>
<dbReference type="FunFam" id="3.40.50.10490:FF:000002">
    <property type="entry name" value="Glutamine--fructose-6-phosphate aminotransferase [isomerizing]"/>
    <property type="match status" value="1"/>
</dbReference>
<dbReference type="CDD" id="cd00714">
    <property type="entry name" value="GFAT"/>
    <property type="match status" value="1"/>
</dbReference>
<feature type="transmembrane region" description="Helical" evidence="9">
    <location>
        <begin position="30"/>
        <end position="50"/>
    </location>
</feature>
<keyword evidence="5" id="KW-0808">Transferase</keyword>
<dbReference type="Pfam" id="PF13522">
    <property type="entry name" value="GATase_6"/>
    <property type="match status" value="1"/>
</dbReference>
<organism evidence="12 13">
    <name type="scientific">Trypanosoma cruzi</name>
    <dbReference type="NCBI Taxonomy" id="5693"/>
    <lineage>
        <taxon>Eukaryota</taxon>
        <taxon>Discoba</taxon>
        <taxon>Euglenozoa</taxon>
        <taxon>Kinetoplastea</taxon>
        <taxon>Metakinetoplastina</taxon>
        <taxon>Trypanosomatida</taxon>
        <taxon>Trypanosomatidae</taxon>
        <taxon>Trypanosoma</taxon>
        <taxon>Schizotrypanum</taxon>
    </lineage>
</organism>
<dbReference type="EMBL" id="JABDHM010000043">
    <property type="protein sequence ID" value="KAF5221003.1"/>
    <property type="molecule type" value="Genomic_DNA"/>
</dbReference>
<dbReference type="InterPro" id="IPR035466">
    <property type="entry name" value="GlmS/AgaS_SIS"/>
</dbReference>
<dbReference type="GO" id="GO:0097367">
    <property type="term" value="F:carbohydrate derivative binding"/>
    <property type="evidence" value="ECO:0007669"/>
    <property type="project" value="InterPro"/>
</dbReference>
<dbReference type="FunFam" id="3.60.20.10:FF:000052">
    <property type="entry name" value="Glutamine--fructose-6-phosphate aminotransferase [isomerizing] 2"/>
    <property type="match status" value="1"/>
</dbReference>
<dbReference type="CDD" id="cd05009">
    <property type="entry name" value="SIS_GlmS_GlmD_2"/>
    <property type="match status" value="1"/>
</dbReference>
<dbReference type="SUPFAM" id="SSF56235">
    <property type="entry name" value="N-terminal nucleophile aminohydrolases (Ntn hydrolases)"/>
    <property type="match status" value="1"/>
</dbReference>
<sequence length="735" mass="80529">MRVSLSLSLCVCVCGGSVHSFLLSLFLIVYIYIHIYIYWAQAMCGIFAYINYHKRQTVREIFNVLLDGLQRVEYRGYDSAGLCIDGQDADQPPVLIRSVGNIAQLRKIVFSDETVSLVDLDASFDVHVGIAHTRWATHGMPSVKNCHPQASNDQGFVVVHNGIMTNFMPVKQMLLERGYHFSGDTDTEVIAVLLEYLHTQEPKLSLVELATRITSMLEGAYALLVKSMFFPNELIACRKSSPLMVGFRRGGPSGAVANGDALPLTELYFASDANSFIAHTREVIFLENGDIAHFHDGALALYATSNTTAGLNNSVAVATPVSRAPQIIDATPEGLSKDGYEHFMLKEIYEQPESVTRTMRGRINFLKGDVNFDGMDASILAALSRAHCLMLISCGTSYHSCLAVRPIFEELLRNLSVVVENAPYFMDRQPRVHRDDVCVFVSQSGETADTLMALQHSKAAGATLIGVTNVPGSTVSRQTDYAISLNAGVEVGVASTKAYTSQIVLLTLLALLMSQTTNSSWNDKDTTGKIRGNTEENKKEVEEGKEENNQYVQKRRAEIISGLAALPAAISQCLKFVSDAIISIAEEWHDASTILVIGRGYDYPTALESALKVKEVSYVFTEGIHSGELKHGPLALVDANSRVIAFCAHDRHFERGKSAIQQVKARGGRVVAITTQKDAEVENATTLCVEVPKVVDCLQGVVNVVPLQLLAYYLAVRRGHNVDCPRNLAKSVTVQ</sequence>
<dbReference type="Gene3D" id="3.60.20.10">
    <property type="entry name" value="Glutamine Phosphoribosylpyrophosphate, subunit 1, domain 1"/>
    <property type="match status" value="1"/>
</dbReference>
<comment type="catalytic activity">
    <reaction evidence="1">
        <text>D-fructose 6-phosphate + L-glutamine = D-glucosamine 6-phosphate + L-glutamate</text>
        <dbReference type="Rhea" id="RHEA:13237"/>
        <dbReference type="ChEBI" id="CHEBI:29985"/>
        <dbReference type="ChEBI" id="CHEBI:58359"/>
        <dbReference type="ChEBI" id="CHEBI:58725"/>
        <dbReference type="ChEBI" id="CHEBI:61527"/>
        <dbReference type="EC" id="2.6.1.16"/>
    </reaction>
</comment>
<comment type="pathway">
    <text evidence="2">Nucleotide-sugar biosynthesis; UDP-N-acetyl-alpha-D-glucosamine biosynthesis; alpha-D-glucosamine 6-phosphate from D-fructose 6-phosphate: step 1/1.</text>
</comment>
<dbReference type="AlphaFoldDB" id="A0A7J6Y340"/>
<dbReference type="InterPro" id="IPR047084">
    <property type="entry name" value="GFAT_N"/>
</dbReference>
<dbReference type="PROSITE" id="PS51278">
    <property type="entry name" value="GATASE_TYPE_2"/>
    <property type="match status" value="1"/>
</dbReference>
<dbReference type="PANTHER" id="PTHR10937">
    <property type="entry name" value="GLUCOSAMINE--FRUCTOSE-6-PHOSPHATE AMINOTRANSFERASE, ISOMERIZING"/>
    <property type="match status" value="1"/>
</dbReference>
<evidence type="ECO:0000256" key="2">
    <source>
        <dbReference type="ARBA" id="ARBA00004775"/>
    </source>
</evidence>